<reference evidence="1" key="1">
    <citation type="submission" date="2018-10" db="EMBL/GenBank/DDBJ databases">
        <title>Hidden diversity of soil giant viruses.</title>
        <authorList>
            <person name="Schulz F."/>
            <person name="Alteio L."/>
            <person name="Goudeau D."/>
            <person name="Ryan E.M."/>
            <person name="Malmstrom R.R."/>
            <person name="Blanchard J."/>
            <person name="Woyke T."/>
        </authorList>
    </citation>
    <scope>NUCLEOTIDE SEQUENCE</scope>
    <source>
        <strain evidence="1">HAV1</strain>
    </source>
</reference>
<evidence type="ECO:0000313" key="1">
    <source>
        <dbReference type="EMBL" id="AYV80920.1"/>
    </source>
</evidence>
<gene>
    <name evidence="1" type="ORF">Harvfovirus10_18</name>
</gene>
<proteinExistence type="predicted"/>
<protein>
    <submittedName>
        <fullName evidence="1">Uncharacterized protein</fullName>
    </submittedName>
</protein>
<name>A0A3G5A1A5_9VIRU</name>
<accession>A0A3G5A1A5</accession>
<organism evidence="1">
    <name type="scientific">Harvfovirus sp</name>
    <dbReference type="NCBI Taxonomy" id="2487768"/>
    <lineage>
        <taxon>Viruses</taxon>
        <taxon>Varidnaviria</taxon>
        <taxon>Bamfordvirae</taxon>
        <taxon>Nucleocytoviricota</taxon>
        <taxon>Megaviricetes</taxon>
        <taxon>Imitervirales</taxon>
        <taxon>Mimiviridae</taxon>
        <taxon>Klosneuvirinae</taxon>
    </lineage>
</organism>
<dbReference type="EMBL" id="MK072252">
    <property type="protein sequence ID" value="AYV80920.1"/>
    <property type="molecule type" value="Genomic_DNA"/>
</dbReference>
<sequence>MAAPENKTLNEFGAASSDECTRIFNQMASDQAYLNEEKNTELLQNNKISLNGKSYPAYLELYSHLLGQASLQKTASAWYQVRCAANTINDLRFMIENHHKDPHTYPFGPYVIIKTTLL</sequence>